<organism evidence="2">
    <name type="scientific">uncultured Rubrobacteraceae bacterium</name>
    <dbReference type="NCBI Taxonomy" id="349277"/>
    <lineage>
        <taxon>Bacteria</taxon>
        <taxon>Bacillati</taxon>
        <taxon>Actinomycetota</taxon>
        <taxon>Rubrobacteria</taxon>
        <taxon>Rubrobacterales</taxon>
        <taxon>Rubrobacteraceae</taxon>
        <taxon>environmental samples</taxon>
    </lineage>
</organism>
<sequence>GQMDHRRRCFWRDNPGGLPAQRAPDRRGGQHSGPRG</sequence>
<dbReference type="AlphaFoldDB" id="A0A6J4RQY8"/>
<protein>
    <submittedName>
        <fullName evidence="2">Uncharacterized protein</fullName>
    </submittedName>
</protein>
<feature type="region of interest" description="Disordered" evidence="1">
    <location>
        <begin position="1"/>
        <end position="36"/>
    </location>
</feature>
<dbReference type="EMBL" id="CADCVM010000080">
    <property type="protein sequence ID" value="CAA9472880.1"/>
    <property type="molecule type" value="Genomic_DNA"/>
</dbReference>
<accession>A0A6J4RQY8</accession>
<evidence type="ECO:0000256" key="1">
    <source>
        <dbReference type="SAM" id="MobiDB-lite"/>
    </source>
</evidence>
<feature type="non-terminal residue" evidence="2">
    <location>
        <position position="1"/>
    </location>
</feature>
<gene>
    <name evidence="2" type="ORF">AVDCRST_MAG05-694</name>
</gene>
<proteinExistence type="predicted"/>
<feature type="non-terminal residue" evidence="2">
    <location>
        <position position="36"/>
    </location>
</feature>
<reference evidence="2" key="1">
    <citation type="submission" date="2020-02" db="EMBL/GenBank/DDBJ databases">
        <authorList>
            <person name="Meier V. D."/>
        </authorList>
    </citation>
    <scope>NUCLEOTIDE SEQUENCE</scope>
    <source>
        <strain evidence="2">AVDCRST_MAG05</strain>
    </source>
</reference>
<name>A0A6J4RQY8_9ACTN</name>
<evidence type="ECO:0000313" key="2">
    <source>
        <dbReference type="EMBL" id="CAA9472880.1"/>
    </source>
</evidence>